<feature type="non-terminal residue" evidence="1">
    <location>
        <position position="58"/>
    </location>
</feature>
<organism evidence="1">
    <name type="scientific">hydrothermal vent metagenome</name>
    <dbReference type="NCBI Taxonomy" id="652676"/>
    <lineage>
        <taxon>unclassified sequences</taxon>
        <taxon>metagenomes</taxon>
        <taxon>ecological metagenomes</taxon>
    </lineage>
</organism>
<proteinExistence type="predicted"/>
<dbReference type="Gene3D" id="1.25.40.20">
    <property type="entry name" value="Ankyrin repeat-containing domain"/>
    <property type="match status" value="1"/>
</dbReference>
<dbReference type="PROSITE" id="PS50088">
    <property type="entry name" value="ANK_REPEAT"/>
    <property type="match status" value="1"/>
</dbReference>
<reference evidence="1" key="1">
    <citation type="submission" date="2018-06" db="EMBL/GenBank/DDBJ databases">
        <authorList>
            <person name="Zhirakovskaya E."/>
        </authorList>
    </citation>
    <scope>NUCLEOTIDE SEQUENCE</scope>
</reference>
<dbReference type="AlphaFoldDB" id="A0A3B1BYD0"/>
<evidence type="ECO:0000313" key="1">
    <source>
        <dbReference type="EMBL" id="VAX16488.1"/>
    </source>
</evidence>
<protein>
    <submittedName>
        <fullName evidence="1">Uncharacterized protein</fullName>
    </submittedName>
</protein>
<accession>A0A3B1BYD0</accession>
<dbReference type="InterPro" id="IPR036770">
    <property type="entry name" value="Ankyrin_rpt-contain_sf"/>
</dbReference>
<gene>
    <name evidence="1" type="ORF">MNBD_NITROSPINAE01-207</name>
</gene>
<name>A0A3B1BYD0_9ZZZZ</name>
<sequence>MQFSVVKTVTFFCLFTLAGAHAGFAQQHGAELLRAVMAGDVSTVKTLIAQGADPNVLN</sequence>
<dbReference type="PROSITE" id="PS50297">
    <property type="entry name" value="ANK_REP_REGION"/>
    <property type="match status" value="1"/>
</dbReference>
<dbReference type="EMBL" id="UOGC01000029">
    <property type="protein sequence ID" value="VAX16488.1"/>
    <property type="molecule type" value="Genomic_DNA"/>
</dbReference>
<dbReference type="InterPro" id="IPR002110">
    <property type="entry name" value="Ankyrin_rpt"/>
</dbReference>